<evidence type="ECO:0000256" key="3">
    <source>
        <dbReference type="ARBA" id="ARBA00022723"/>
    </source>
</evidence>
<dbReference type="InterPro" id="IPR027368">
    <property type="entry name" value="MnmE_dom2"/>
</dbReference>
<dbReference type="GO" id="GO:0016787">
    <property type="term" value="F:hydrolase activity"/>
    <property type="evidence" value="ECO:0007669"/>
    <property type="project" value="UniProtKB-KW"/>
</dbReference>
<dbReference type="GO" id="GO:0030488">
    <property type="term" value="P:tRNA methylation"/>
    <property type="evidence" value="ECO:0007669"/>
    <property type="project" value="TreeGrafter"/>
</dbReference>
<dbReference type="EMBL" id="BART01005970">
    <property type="protein sequence ID" value="GAG55817.1"/>
    <property type="molecule type" value="Genomic_DNA"/>
</dbReference>
<feature type="domain" description="MnmE helical" evidence="10">
    <location>
        <begin position="145"/>
        <end position="241"/>
    </location>
</feature>
<keyword evidence="7" id="KW-0630">Potassium</keyword>
<reference evidence="11" key="1">
    <citation type="journal article" date="2014" name="Front. Microbiol.">
        <title>High frequency of phylogenetically diverse reductive dehalogenase-homologous genes in deep subseafloor sedimentary metagenomes.</title>
        <authorList>
            <person name="Kawai M."/>
            <person name="Futagami T."/>
            <person name="Toyoda A."/>
            <person name="Takaki Y."/>
            <person name="Nishi S."/>
            <person name="Hori S."/>
            <person name="Arai W."/>
            <person name="Tsubouchi T."/>
            <person name="Morono Y."/>
            <person name="Uchiyama I."/>
            <person name="Ito T."/>
            <person name="Fujiyama A."/>
            <person name="Inagaki F."/>
            <person name="Takami H."/>
        </authorList>
    </citation>
    <scope>NUCLEOTIDE SEQUENCE</scope>
    <source>
        <strain evidence="11">Expedition CK06-06</strain>
    </source>
</reference>
<evidence type="ECO:0000256" key="5">
    <source>
        <dbReference type="ARBA" id="ARBA00022801"/>
    </source>
</evidence>
<dbReference type="InterPro" id="IPR018948">
    <property type="entry name" value="GTP-bd_TrmE_N"/>
</dbReference>
<dbReference type="SUPFAM" id="SSF103025">
    <property type="entry name" value="Folate-binding domain"/>
    <property type="match status" value="1"/>
</dbReference>
<dbReference type="Gene3D" id="3.30.1360.120">
    <property type="entry name" value="Probable tRNA modification gtpase trme, domain 1"/>
    <property type="match status" value="1"/>
</dbReference>
<keyword evidence="4" id="KW-0547">Nucleotide-binding</keyword>
<comment type="caution">
    <text evidence="11">The sequence shown here is derived from an EMBL/GenBank/DDBJ whole genome shotgun (WGS) entry which is preliminary data.</text>
</comment>
<dbReference type="SUPFAM" id="SSF52540">
    <property type="entry name" value="P-loop containing nucleoside triphosphate hydrolases"/>
    <property type="match status" value="1"/>
</dbReference>
<evidence type="ECO:0000256" key="1">
    <source>
        <dbReference type="ARBA" id="ARBA00004229"/>
    </source>
</evidence>
<keyword evidence="8" id="KW-0342">GTP-binding</keyword>
<dbReference type="GO" id="GO:0009507">
    <property type="term" value="C:chloroplast"/>
    <property type="evidence" value="ECO:0007669"/>
    <property type="project" value="UniProtKB-SubCell"/>
</dbReference>
<proteinExistence type="predicted"/>
<dbReference type="Pfam" id="PF10396">
    <property type="entry name" value="TrmE_N"/>
    <property type="match status" value="1"/>
</dbReference>
<dbReference type="GO" id="GO:0042802">
    <property type="term" value="F:identical protein binding"/>
    <property type="evidence" value="ECO:0007669"/>
    <property type="project" value="UniProtKB-ARBA"/>
</dbReference>
<protein>
    <recommendedName>
        <fullName evidence="12">tRNA uridine-5-carboxymethylaminomethyl(34) synthesis GTPase MnmE</fullName>
    </recommendedName>
</protein>
<dbReference type="Pfam" id="PF12631">
    <property type="entry name" value="MnmE_helical"/>
    <property type="match status" value="1"/>
</dbReference>
<dbReference type="GO" id="GO:0046872">
    <property type="term" value="F:metal ion binding"/>
    <property type="evidence" value="ECO:0007669"/>
    <property type="project" value="UniProtKB-KW"/>
</dbReference>
<dbReference type="CDD" id="cd14858">
    <property type="entry name" value="TrmE_N"/>
    <property type="match status" value="1"/>
</dbReference>
<name>X0ZC71_9ZZZZ</name>
<evidence type="ECO:0000313" key="11">
    <source>
        <dbReference type="EMBL" id="GAG55817.1"/>
    </source>
</evidence>
<dbReference type="FunFam" id="3.30.1360.120:FF:000003">
    <property type="entry name" value="tRNA modification GTPase MnmE"/>
    <property type="match status" value="1"/>
</dbReference>
<dbReference type="Gene3D" id="3.40.50.300">
    <property type="entry name" value="P-loop containing nucleotide triphosphate hydrolases"/>
    <property type="match status" value="1"/>
</dbReference>
<evidence type="ECO:0000256" key="7">
    <source>
        <dbReference type="ARBA" id="ARBA00022958"/>
    </source>
</evidence>
<keyword evidence="6" id="KW-0460">Magnesium</keyword>
<evidence type="ECO:0000256" key="2">
    <source>
        <dbReference type="ARBA" id="ARBA00022694"/>
    </source>
</evidence>
<dbReference type="AlphaFoldDB" id="X0ZC71"/>
<sequence length="271" mass="29578">MTVDPDTIAAIATPSGRGGIGIIKISGSKSFPIAKSIFRTIDSNLNLVSGAVQEGQKPEQLGFETHRIYYGHIVDPDNGRLLDEVLVSAMRAPRTYTREDVVEINAHGGAVVLHTILKLVLRKGARLAGPGEFTKRAFLNGRIDLTQAEAVIDIINARTQKNLELATGQVTGRFRQMLVSIRSKLIDILTQVEAAIDFPEDVEELIESDGTAKTVEKEAGEPLKRLIRYYVDAHVFRDGLTVAVVGRPNVGKSSLFNQLVKKDRAIVTSIP</sequence>
<keyword evidence="3" id="KW-0479">Metal-binding</keyword>
<feature type="non-terminal residue" evidence="11">
    <location>
        <position position="271"/>
    </location>
</feature>
<evidence type="ECO:0000256" key="8">
    <source>
        <dbReference type="ARBA" id="ARBA00023134"/>
    </source>
</evidence>
<evidence type="ECO:0000259" key="10">
    <source>
        <dbReference type="Pfam" id="PF12631"/>
    </source>
</evidence>
<dbReference type="GO" id="GO:0005525">
    <property type="term" value="F:GTP binding"/>
    <property type="evidence" value="ECO:0007669"/>
    <property type="project" value="UniProtKB-KW"/>
</dbReference>
<comment type="subcellular location">
    <subcellularLocation>
        <location evidence="1">Plastid</location>
        <location evidence="1">Chloroplast</location>
    </subcellularLocation>
</comment>
<evidence type="ECO:0000256" key="4">
    <source>
        <dbReference type="ARBA" id="ARBA00022741"/>
    </source>
</evidence>
<evidence type="ECO:0000256" key="6">
    <source>
        <dbReference type="ARBA" id="ARBA00022842"/>
    </source>
</evidence>
<gene>
    <name evidence="11" type="ORF">S01H4_13564</name>
</gene>
<evidence type="ECO:0000259" key="9">
    <source>
        <dbReference type="Pfam" id="PF10396"/>
    </source>
</evidence>
<evidence type="ECO:0008006" key="12">
    <source>
        <dbReference type="Google" id="ProtNLM"/>
    </source>
</evidence>
<accession>X0ZC71</accession>
<dbReference type="GO" id="GO:0005829">
    <property type="term" value="C:cytosol"/>
    <property type="evidence" value="ECO:0007669"/>
    <property type="project" value="TreeGrafter"/>
</dbReference>
<dbReference type="PANTHER" id="PTHR42714:SF2">
    <property type="entry name" value="TRNA MODIFICATION GTPASE GTPBP3, MITOCHONDRIAL"/>
    <property type="match status" value="1"/>
</dbReference>
<dbReference type="GO" id="GO:0002098">
    <property type="term" value="P:tRNA wobble uridine modification"/>
    <property type="evidence" value="ECO:0007669"/>
    <property type="project" value="TreeGrafter"/>
</dbReference>
<dbReference type="InterPro" id="IPR027266">
    <property type="entry name" value="TrmE/GcvT-like"/>
</dbReference>
<feature type="domain" description="GTP-binding protein TrmE N-terminal" evidence="9">
    <location>
        <begin position="7"/>
        <end position="142"/>
    </location>
</feature>
<dbReference type="InterPro" id="IPR025867">
    <property type="entry name" value="MnmE_helical"/>
</dbReference>
<organism evidence="11">
    <name type="scientific">marine sediment metagenome</name>
    <dbReference type="NCBI Taxonomy" id="412755"/>
    <lineage>
        <taxon>unclassified sequences</taxon>
        <taxon>metagenomes</taxon>
        <taxon>ecological metagenomes</taxon>
    </lineage>
</organism>
<dbReference type="PANTHER" id="PTHR42714">
    <property type="entry name" value="TRNA MODIFICATION GTPASE GTPBP3"/>
    <property type="match status" value="1"/>
</dbReference>
<dbReference type="InterPro" id="IPR027417">
    <property type="entry name" value="P-loop_NTPase"/>
</dbReference>
<dbReference type="Gene3D" id="1.20.120.430">
    <property type="entry name" value="tRNA modification GTPase MnmE domain 2"/>
    <property type="match status" value="1"/>
</dbReference>
<keyword evidence="2" id="KW-0819">tRNA processing</keyword>
<keyword evidence="5" id="KW-0378">Hydrolase</keyword>